<keyword evidence="3" id="KW-1185">Reference proteome</keyword>
<comment type="caution">
    <text evidence="2">The sequence shown here is derived from an EMBL/GenBank/DDBJ whole genome shotgun (WGS) entry which is preliminary data.</text>
</comment>
<evidence type="ECO:0000256" key="1">
    <source>
        <dbReference type="SAM" id="MobiDB-lite"/>
    </source>
</evidence>
<dbReference type="Proteomes" id="UP000612585">
    <property type="component" value="Unassembled WGS sequence"/>
</dbReference>
<accession>A0A8J4E684</accession>
<reference evidence="2" key="1">
    <citation type="submission" date="2021-01" db="EMBL/GenBank/DDBJ databases">
        <title>Whole genome shotgun sequence of Virgisporangium aurantiacum NBRC 16421.</title>
        <authorList>
            <person name="Komaki H."/>
            <person name="Tamura T."/>
        </authorList>
    </citation>
    <scope>NUCLEOTIDE SEQUENCE</scope>
    <source>
        <strain evidence="2">NBRC 16421</strain>
    </source>
</reference>
<name>A0A8J4E684_9ACTN</name>
<feature type="region of interest" description="Disordered" evidence="1">
    <location>
        <begin position="117"/>
        <end position="138"/>
    </location>
</feature>
<evidence type="ECO:0000313" key="2">
    <source>
        <dbReference type="EMBL" id="GIJ63161.1"/>
    </source>
</evidence>
<organism evidence="2 3">
    <name type="scientific">Virgisporangium aurantiacum</name>
    <dbReference type="NCBI Taxonomy" id="175570"/>
    <lineage>
        <taxon>Bacteria</taxon>
        <taxon>Bacillati</taxon>
        <taxon>Actinomycetota</taxon>
        <taxon>Actinomycetes</taxon>
        <taxon>Micromonosporales</taxon>
        <taxon>Micromonosporaceae</taxon>
        <taxon>Virgisporangium</taxon>
    </lineage>
</organism>
<sequence length="138" mass="15091">MLYDRDRNGTPLEPVRANDDRQWTVPPVAEARLRSLGGVDRVLVVLGDAARERGGGSFPGDRVCEAAGLSWDKDNQTIFGQLVRSGLINHQTWDDGDYFSLTQSGTERFAQLNRLGLPGTAERTIPHPPGPERGLPGL</sequence>
<gene>
    <name evidence="2" type="ORF">Vau01_106770</name>
</gene>
<evidence type="ECO:0000313" key="3">
    <source>
        <dbReference type="Proteomes" id="UP000612585"/>
    </source>
</evidence>
<dbReference type="AlphaFoldDB" id="A0A8J4E684"/>
<proteinExistence type="predicted"/>
<dbReference type="EMBL" id="BOPG01000089">
    <property type="protein sequence ID" value="GIJ63161.1"/>
    <property type="molecule type" value="Genomic_DNA"/>
</dbReference>
<protein>
    <submittedName>
        <fullName evidence="2">Uncharacterized protein</fullName>
    </submittedName>
</protein>